<dbReference type="GO" id="GO:0016887">
    <property type="term" value="F:ATP hydrolysis activity"/>
    <property type="evidence" value="ECO:0007669"/>
    <property type="project" value="InterPro"/>
</dbReference>
<dbReference type="Proteomes" id="UP000654670">
    <property type="component" value="Unassembled WGS sequence"/>
</dbReference>
<dbReference type="InterPro" id="IPR027417">
    <property type="entry name" value="P-loop_NTPase"/>
</dbReference>
<dbReference type="PANTHER" id="PTHR43335:SF4">
    <property type="entry name" value="ABC TRANSPORTER, ATP-BINDING PROTEIN"/>
    <property type="match status" value="1"/>
</dbReference>
<sequence length="68" mass="7548">MTLEADHLTKRFQDFIAVDNLSFKAESGEIFGLIGQNGARKTTTLRMILNLLIPTSGIIKWNGESVQP</sequence>
<dbReference type="RefSeq" id="WP_229727474.1">
    <property type="nucleotide sequence ID" value="NZ_BMOK01000003.1"/>
</dbReference>
<reference evidence="4" key="2">
    <citation type="submission" date="2020-09" db="EMBL/GenBank/DDBJ databases">
        <authorList>
            <person name="Sun Q."/>
            <person name="Ohkuma M."/>
        </authorList>
    </citation>
    <scope>NUCLEOTIDE SEQUENCE</scope>
    <source>
        <strain evidence="4">JCM 15325</strain>
    </source>
</reference>
<comment type="caution">
    <text evidence="4">The sequence shown here is derived from an EMBL/GenBank/DDBJ whole genome shotgun (WGS) entry which is preliminary data.</text>
</comment>
<name>A0A917RZQ7_9BACL</name>
<protein>
    <recommendedName>
        <fullName evidence="3">ABC transporter domain-containing protein</fullName>
    </recommendedName>
</protein>
<feature type="domain" description="ABC transporter" evidence="3">
    <location>
        <begin position="19"/>
        <end position="67"/>
    </location>
</feature>
<dbReference type="AlphaFoldDB" id="A0A917RZQ7"/>
<accession>A0A917RZQ7</accession>
<comment type="similarity">
    <text evidence="1">Belongs to the ABC transporter superfamily.</text>
</comment>
<keyword evidence="2" id="KW-0813">Transport</keyword>
<evidence type="ECO:0000313" key="4">
    <source>
        <dbReference type="EMBL" id="GGL47386.1"/>
    </source>
</evidence>
<evidence type="ECO:0000256" key="1">
    <source>
        <dbReference type="ARBA" id="ARBA00005417"/>
    </source>
</evidence>
<proteinExistence type="inferred from homology"/>
<dbReference type="InterPro" id="IPR003439">
    <property type="entry name" value="ABC_transporter-like_ATP-bd"/>
</dbReference>
<dbReference type="SUPFAM" id="SSF52540">
    <property type="entry name" value="P-loop containing nucleoside triphosphate hydrolases"/>
    <property type="match status" value="1"/>
</dbReference>
<dbReference type="PANTHER" id="PTHR43335">
    <property type="entry name" value="ABC TRANSPORTER, ATP-BINDING PROTEIN"/>
    <property type="match status" value="1"/>
</dbReference>
<dbReference type="EMBL" id="BMOK01000003">
    <property type="protein sequence ID" value="GGL47386.1"/>
    <property type="molecule type" value="Genomic_DNA"/>
</dbReference>
<dbReference type="Gene3D" id="3.40.50.300">
    <property type="entry name" value="P-loop containing nucleotide triphosphate hydrolases"/>
    <property type="match status" value="1"/>
</dbReference>
<dbReference type="GO" id="GO:0005524">
    <property type="term" value="F:ATP binding"/>
    <property type="evidence" value="ECO:0007669"/>
    <property type="project" value="InterPro"/>
</dbReference>
<organism evidence="4 5">
    <name type="scientific">Sporolactobacillus putidus</name>
    <dbReference type="NCBI Taxonomy" id="492735"/>
    <lineage>
        <taxon>Bacteria</taxon>
        <taxon>Bacillati</taxon>
        <taxon>Bacillota</taxon>
        <taxon>Bacilli</taxon>
        <taxon>Bacillales</taxon>
        <taxon>Sporolactobacillaceae</taxon>
        <taxon>Sporolactobacillus</taxon>
    </lineage>
</organism>
<evidence type="ECO:0000256" key="2">
    <source>
        <dbReference type="ARBA" id="ARBA00022448"/>
    </source>
</evidence>
<dbReference type="Pfam" id="PF00005">
    <property type="entry name" value="ABC_tran"/>
    <property type="match status" value="1"/>
</dbReference>
<evidence type="ECO:0000313" key="5">
    <source>
        <dbReference type="Proteomes" id="UP000654670"/>
    </source>
</evidence>
<reference evidence="4" key="1">
    <citation type="journal article" date="2014" name="Int. J. Syst. Evol. Microbiol.">
        <title>Complete genome sequence of Corynebacterium casei LMG S-19264T (=DSM 44701T), isolated from a smear-ripened cheese.</title>
        <authorList>
            <consortium name="US DOE Joint Genome Institute (JGI-PGF)"/>
            <person name="Walter F."/>
            <person name="Albersmeier A."/>
            <person name="Kalinowski J."/>
            <person name="Ruckert C."/>
        </authorList>
    </citation>
    <scope>NUCLEOTIDE SEQUENCE</scope>
    <source>
        <strain evidence="4">JCM 15325</strain>
    </source>
</reference>
<evidence type="ECO:0000259" key="3">
    <source>
        <dbReference type="Pfam" id="PF00005"/>
    </source>
</evidence>
<gene>
    <name evidence="4" type="ORF">GCM10007968_09330</name>
</gene>
<keyword evidence="5" id="KW-1185">Reference proteome</keyword>